<dbReference type="EMBL" id="CP045892">
    <property type="protein sequence ID" value="QQP52288.1"/>
    <property type="molecule type" value="Genomic_DNA"/>
</dbReference>
<dbReference type="Proteomes" id="UP000595437">
    <property type="component" value="Chromosome 18"/>
</dbReference>
<keyword evidence="4" id="KW-1185">Reference proteome</keyword>
<dbReference type="AlphaFoldDB" id="A0A7T8KAM3"/>
<accession>A0A7T8KAM3</accession>
<evidence type="ECO:0000313" key="2">
    <source>
        <dbReference type="EMBL" id="QQP52288.1"/>
    </source>
</evidence>
<name>A0A7T8KAM3_CALRO</name>
<evidence type="ECO:0000313" key="3">
    <source>
        <dbReference type="EMBL" id="QQP52314.1"/>
    </source>
</evidence>
<dbReference type="Proteomes" id="UP000595437">
    <property type="component" value="Chromosome 3"/>
</dbReference>
<sequence>MVNFYSMCPPPASTTVSTRDLNALTDLDTSAASKDMATDVMDFGQKEEQAE</sequence>
<dbReference type="EMBL" id="CP045892">
    <property type="protein sequence ID" value="QQP52314.1"/>
    <property type="molecule type" value="Genomic_DNA"/>
</dbReference>
<evidence type="ECO:0000313" key="4">
    <source>
        <dbReference type="Proteomes" id="UP000595437"/>
    </source>
</evidence>
<dbReference type="EMBL" id="CP045907">
    <property type="protein sequence ID" value="QQP35433.1"/>
    <property type="molecule type" value="Genomic_DNA"/>
</dbReference>
<reference evidence="4" key="1">
    <citation type="submission" date="2021-01" db="EMBL/GenBank/DDBJ databases">
        <title>Caligus Genome Assembly.</title>
        <authorList>
            <person name="Gallardo-Escarate C."/>
        </authorList>
    </citation>
    <scope>NUCLEOTIDE SEQUENCE [LARGE SCALE GENOMIC DNA]</scope>
</reference>
<gene>
    <name evidence="2" type="ORF">FKW44_004399</name>
    <name evidence="3" type="ORF">FKW44_004433</name>
    <name evidence="1" type="ORF">FKW44_023661</name>
</gene>
<evidence type="ECO:0000313" key="1">
    <source>
        <dbReference type="EMBL" id="QQP35433.1"/>
    </source>
</evidence>
<proteinExistence type="predicted"/>
<reference evidence="3" key="2">
    <citation type="journal article" name="Sci. Data">
        <title>Chromosome-scale genome assembly of the sea louse Caligus rogercresseyi by SMRT sequencing and Hi-C analysis.</title>
        <authorList>
            <person name="Gallardo-Escarate C."/>
            <person name="Valenzuela-Munoz V."/>
            <person name="Nunez-Acuna G."/>
            <person name="Valenzuela-Miranda D."/>
            <person name="Goncalves A.T."/>
            <person name="Escobar-Sepulveda H."/>
            <person name="Liachko I."/>
            <person name="Nelson B."/>
            <person name="Roberts S."/>
            <person name="Warren W."/>
        </authorList>
    </citation>
    <scope>NUCLEOTIDE SEQUENCE</scope>
    <source>
        <tissue evidence="3">Whole tissue</tissue>
    </source>
</reference>
<protein>
    <submittedName>
        <fullName evidence="3">Uncharacterized protein</fullName>
    </submittedName>
</protein>
<organism evidence="3 4">
    <name type="scientific">Caligus rogercresseyi</name>
    <name type="common">Sea louse</name>
    <dbReference type="NCBI Taxonomy" id="217165"/>
    <lineage>
        <taxon>Eukaryota</taxon>
        <taxon>Metazoa</taxon>
        <taxon>Ecdysozoa</taxon>
        <taxon>Arthropoda</taxon>
        <taxon>Crustacea</taxon>
        <taxon>Multicrustacea</taxon>
        <taxon>Hexanauplia</taxon>
        <taxon>Copepoda</taxon>
        <taxon>Siphonostomatoida</taxon>
        <taxon>Caligidae</taxon>
        <taxon>Caligus</taxon>
    </lineage>
</organism>